<dbReference type="InterPro" id="IPR000172">
    <property type="entry name" value="GMC_OxRdtase_N"/>
</dbReference>
<dbReference type="SUPFAM" id="SSF54373">
    <property type="entry name" value="FAD-linked reductases, C-terminal domain"/>
    <property type="match status" value="1"/>
</dbReference>
<dbReference type="PIRSF" id="PIRSF000137">
    <property type="entry name" value="Alcohol_oxidase"/>
    <property type="match status" value="1"/>
</dbReference>
<evidence type="ECO:0000256" key="2">
    <source>
        <dbReference type="ARBA" id="ARBA00010790"/>
    </source>
</evidence>
<dbReference type="EMBL" id="JARGDH010000005">
    <property type="protein sequence ID" value="KAL0266698.1"/>
    <property type="molecule type" value="Genomic_DNA"/>
</dbReference>
<dbReference type="PROSITE" id="PS00624">
    <property type="entry name" value="GMC_OXRED_2"/>
    <property type="match status" value="1"/>
</dbReference>
<feature type="binding site" evidence="5">
    <location>
        <position position="29"/>
    </location>
    <ligand>
        <name>FAD</name>
        <dbReference type="ChEBI" id="CHEBI:57692"/>
    </ligand>
</feature>
<feature type="binding site" evidence="5">
    <location>
        <position position="318"/>
    </location>
    <ligand>
        <name>substrate</name>
    </ligand>
</feature>
<reference evidence="9" key="1">
    <citation type="journal article" date="2024" name="Gigascience">
        <title>Chromosome-level genome of the poultry shaft louse Menopon gallinae provides insight into the host-switching and adaptive evolution of parasitic lice.</title>
        <authorList>
            <person name="Xu Y."/>
            <person name="Ma L."/>
            <person name="Liu S."/>
            <person name="Liang Y."/>
            <person name="Liu Q."/>
            <person name="He Z."/>
            <person name="Tian L."/>
            <person name="Duan Y."/>
            <person name="Cai W."/>
            <person name="Li H."/>
            <person name="Song F."/>
        </authorList>
    </citation>
    <scope>NUCLEOTIDE SEQUENCE</scope>
    <source>
        <strain evidence="9">Cailab_2023a</strain>
    </source>
</reference>
<dbReference type="InterPro" id="IPR036188">
    <property type="entry name" value="FAD/NAD-bd_sf"/>
</dbReference>
<evidence type="ECO:0000259" key="8">
    <source>
        <dbReference type="PROSITE" id="PS00624"/>
    </source>
</evidence>
<evidence type="ECO:0000256" key="6">
    <source>
        <dbReference type="RuleBase" id="RU003968"/>
    </source>
</evidence>
<gene>
    <name evidence="9" type="ORF">PYX00_009171</name>
</gene>
<dbReference type="GO" id="GO:0050660">
    <property type="term" value="F:flavin adenine dinucleotide binding"/>
    <property type="evidence" value="ECO:0007669"/>
    <property type="project" value="InterPro"/>
</dbReference>
<dbReference type="Pfam" id="PF00732">
    <property type="entry name" value="GMC_oxred_N"/>
    <property type="match status" value="1"/>
</dbReference>
<keyword evidence="3 6" id="KW-0285">Flavoprotein</keyword>
<organism evidence="9">
    <name type="scientific">Menopon gallinae</name>
    <name type="common">poultry shaft louse</name>
    <dbReference type="NCBI Taxonomy" id="328185"/>
    <lineage>
        <taxon>Eukaryota</taxon>
        <taxon>Metazoa</taxon>
        <taxon>Ecdysozoa</taxon>
        <taxon>Arthropoda</taxon>
        <taxon>Hexapoda</taxon>
        <taxon>Insecta</taxon>
        <taxon>Pterygota</taxon>
        <taxon>Neoptera</taxon>
        <taxon>Paraneoptera</taxon>
        <taxon>Psocodea</taxon>
        <taxon>Troctomorpha</taxon>
        <taxon>Phthiraptera</taxon>
        <taxon>Amblycera</taxon>
        <taxon>Menoponidae</taxon>
        <taxon>Menopon</taxon>
    </lineage>
</organism>
<dbReference type="GO" id="GO:0016614">
    <property type="term" value="F:oxidoreductase activity, acting on CH-OH group of donors"/>
    <property type="evidence" value="ECO:0007669"/>
    <property type="project" value="InterPro"/>
</dbReference>
<dbReference type="InterPro" id="IPR012132">
    <property type="entry name" value="GMC_OxRdtase"/>
</dbReference>
<dbReference type="AlphaFoldDB" id="A0AAW2HAI9"/>
<comment type="similarity">
    <text evidence="2 6">Belongs to the GMC oxidoreductase family.</text>
</comment>
<evidence type="ECO:0000313" key="9">
    <source>
        <dbReference type="EMBL" id="KAL0266698.1"/>
    </source>
</evidence>
<keyword evidence="4 5" id="KW-0274">FAD</keyword>
<dbReference type="InterPro" id="IPR007867">
    <property type="entry name" value="GMC_OxRtase_C"/>
</dbReference>
<dbReference type="PROSITE" id="PS00623">
    <property type="entry name" value="GMC_OXRED_1"/>
    <property type="match status" value="1"/>
</dbReference>
<dbReference type="PANTHER" id="PTHR11552">
    <property type="entry name" value="GLUCOSE-METHANOL-CHOLINE GMC OXIDOREDUCTASE"/>
    <property type="match status" value="1"/>
</dbReference>
<dbReference type="Gene3D" id="3.30.560.10">
    <property type="entry name" value="Glucose Oxidase, domain 3"/>
    <property type="match status" value="1"/>
</dbReference>
<sequence>MDWDYRSERDGESCLSMEGERCRLSKGKVLGGSSSINLMHYFRGNPADFDEWERSGCPGWKFDDVLPYFKKSEKVAADFQLVNDTDYDQMIRHVRKTVRNNDKSTYEFSKLIPEDYHSVDGVQPVGHFSYDFYLTTLKKVYCFAADLLGMDCISDANAENQLGFVFAMGTVERGSRANTAKAFLNPVKTRSNLFVARKTHVRRVLMKGGRAVGVEVVRAGKTFEILAKKEVILSAGAFNSPKILMLSGIGPEEHLKSLGVPVAKNVPGVGENLQAHPVFFGLPVSVDKDLPEPLKRLQKFDGMYEFLTRGSGLYGNICMNDFVGFVATQEKSKLPDLQLLHFVNHLNDTYLFNELFRALGMKSSVNDQFAEYTAQSKVMLMCPAVLTPKSRGTVRLASAKPDDPPKITTNILKEKEDFDTLLRGIKLAVKLIKTDSFGVVQAELLKLDLPGCEDLELDTDEYWKCLARHMTTTLHNYAGTCKMGEDEMSVVDATLKVRGVDGLRVADSSIMPNIIRGSTHTVAIMIGEKVSDMIKDQWEKGITHDEM</sequence>
<evidence type="ECO:0000259" key="7">
    <source>
        <dbReference type="PROSITE" id="PS00623"/>
    </source>
</evidence>
<comment type="caution">
    <text evidence="9">The sequence shown here is derived from an EMBL/GenBank/DDBJ whole genome shotgun (WGS) entry which is preliminary data.</text>
</comment>
<name>A0AAW2HAI9_9NEOP</name>
<comment type="cofactor">
    <cofactor evidence="1 5">
        <name>FAD</name>
        <dbReference type="ChEBI" id="CHEBI:57692"/>
    </cofactor>
</comment>
<proteinExistence type="inferred from homology"/>
<feature type="domain" description="Glucose-methanol-choline oxidoreductase N-terminal" evidence="8">
    <location>
        <begin position="236"/>
        <end position="250"/>
    </location>
</feature>
<dbReference type="Pfam" id="PF05199">
    <property type="entry name" value="GMC_oxred_C"/>
    <property type="match status" value="1"/>
</dbReference>
<evidence type="ECO:0000256" key="5">
    <source>
        <dbReference type="PIRSR" id="PIRSR000137-2"/>
    </source>
</evidence>
<dbReference type="PANTHER" id="PTHR11552:SF147">
    <property type="entry name" value="CHOLINE DEHYDROGENASE, MITOCHONDRIAL"/>
    <property type="match status" value="1"/>
</dbReference>
<dbReference type="Gene3D" id="3.50.50.60">
    <property type="entry name" value="FAD/NAD(P)-binding domain"/>
    <property type="match status" value="1"/>
</dbReference>
<evidence type="ECO:0000256" key="4">
    <source>
        <dbReference type="ARBA" id="ARBA00022827"/>
    </source>
</evidence>
<accession>A0AAW2HAI9</accession>
<protein>
    <recommendedName>
        <fullName evidence="7 8">Glucose-methanol-choline oxidoreductase N-terminal domain-containing protein</fullName>
    </recommendedName>
</protein>
<evidence type="ECO:0000256" key="3">
    <source>
        <dbReference type="ARBA" id="ARBA00022630"/>
    </source>
</evidence>
<dbReference type="SUPFAM" id="SSF51905">
    <property type="entry name" value="FAD/NAD(P)-binding domain"/>
    <property type="match status" value="1"/>
</dbReference>
<feature type="domain" description="Glucose-methanol-choline oxidoreductase N-terminal" evidence="7">
    <location>
        <begin position="27"/>
        <end position="50"/>
    </location>
</feature>
<feature type="binding site" evidence="5">
    <location>
        <position position="201"/>
    </location>
    <ligand>
        <name>FAD</name>
        <dbReference type="ChEBI" id="CHEBI:57692"/>
    </ligand>
</feature>
<evidence type="ECO:0000256" key="1">
    <source>
        <dbReference type="ARBA" id="ARBA00001974"/>
    </source>
</evidence>